<reference evidence="1 2" key="1">
    <citation type="submission" date="2018-08" db="EMBL/GenBank/DDBJ databases">
        <title>Genomic investigation of the strawberry pathogen Phytophthora fragariae indicates pathogenicity is determined by transcriptional variation in three key races.</title>
        <authorList>
            <person name="Adams T.M."/>
            <person name="Armitage A.D."/>
            <person name="Sobczyk M.K."/>
            <person name="Bates H.J."/>
            <person name="Dunwell J.M."/>
            <person name="Nellist C.F."/>
            <person name="Harrison R.J."/>
        </authorList>
    </citation>
    <scope>NUCLEOTIDE SEQUENCE [LARGE SCALE GENOMIC DNA]</scope>
    <source>
        <strain evidence="1 2">A4</strain>
    </source>
</reference>
<dbReference type="Proteomes" id="UP000437068">
    <property type="component" value="Unassembled WGS sequence"/>
</dbReference>
<organism evidence="1 2">
    <name type="scientific">Phytophthora fragariae</name>
    <dbReference type="NCBI Taxonomy" id="53985"/>
    <lineage>
        <taxon>Eukaryota</taxon>
        <taxon>Sar</taxon>
        <taxon>Stramenopiles</taxon>
        <taxon>Oomycota</taxon>
        <taxon>Peronosporomycetes</taxon>
        <taxon>Peronosporales</taxon>
        <taxon>Peronosporaceae</taxon>
        <taxon>Phytophthora</taxon>
    </lineage>
</organism>
<gene>
    <name evidence="1" type="ORF">PF001_g33577</name>
</gene>
<dbReference type="PANTHER" id="PTHR31827">
    <property type="entry name" value="EMB|CAB89363.1"/>
    <property type="match status" value="1"/>
</dbReference>
<protein>
    <submittedName>
        <fullName evidence="1">Uncharacterized protein</fullName>
    </submittedName>
</protein>
<accession>A0A6A3ZRY5</accession>
<evidence type="ECO:0000313" key="1">
    <source>
        <dbReference type="EMBL" id="KAE9242557.1"/>
    </source>
</evidence>
<name>A0A6A3ZRY5_9STRA</name>
<sequence length="49" mass="5246">MHGGGTRSKFEGCERQVLSKGLCYLHGGSKPCKADGSEKRAKSNVLCFS</sequence>
<proteinExistence type="predicted"/>
<comment type="caution">
    <text evidence="1">The sequence shown here is derived from an EMBL/GenBank/DDBJ whole genome shotgun (WGS) entry which is preliminary data.</text>
</comment>
<evidence type="ECO:0000313" key="2">
    <source>
        <dbReference type="Proteomes" id="UP000437068"/>
    </source>
</evidence>
<dbReference type="PANTHER" id="PTHR31827:SF1">
    <property type="entry name" value="EMB|CAB89363.1"/>
    <property type="match status" value="1"/>
</dbReference>
<dbReference type="AlphaFoldDB" id="A0A6A3ZRY5"/>
<dbReference type="EMBL" id="QXGE01013177">
    <property type="protein sequence ID" value="KAE9242557.1"/>
    <property type="molecule type" value="Genomic_DNA"/>
</dbReference>